<keyword evidence="2" id="KW-0472">Membrane</keyword>
<feature type="transmembrane region" description="Helical" evidence="2">
    <location>
        <begin position="364"/>
        <end position="386"/>
    </location>
</feature>
<sequence length="589" mass="67457">MGIAEKSVQYSRSNPVMADDTEMSDQPLEPVSVLAPLTAGSNSDGPKSELTQPVVMLIEEYVQGLNADRRNYTPIHVDEIASRVAKFYELIRKVVDWKDDNALRRGAIERTLKRLLFSKLSGLTFIENVRISEVAETLTMDLIRGGHLPNDAVPKERIVVIERALGKYLYFLEHTSYLGSDPSVIKTRINYFTSILEIAACEIEEILTNPVRENGLINAMTRAMDQRIRIVPEGGISDDEKAALIYISVCRTLFDLDDAFISYHLLVFQYPQWTEASQELVAELNRSLPSLRDQLGRILTHPMAKEFYGFCERFDTVFALVGDILEDFKDNPAMLLRVFQDKAQFTREIEKHYDKRYSTLKKRLFRLAVFSTLSVFLSNWVTFFIIEVPLANVFAEGFNLFTAFIDFLVPTVIMFLLVTIIRPPKDENRKNVLKAVYSFVYAQAQFDYYEIHVRKPRRPLVRAVMGTAYTLITIAIFYGVAYIFWFAGLPITSVAFDTFTIALTVFAAVSIRNKAKELSVDDKASFREFFLDMISVPIAKIGSVFAAKWKEYNVVAFLFTFIIETPFAVIVDLIEQWSLFLKERRAEIR</sequence>
<keyword evidence="2" id="KW-1133">Transmembrane helix</keyword>
<name>A0A1F5YXJ4_9BACT</name>
<dbReference type="Proteomes" id="UP000178448">
    <property type="component" value="Unassembled WGS sequence"/>
</dbReference>
<organism evidence="3 4">
    <name type="scientific">Candidatus Gottesmanbacteria bacterium RBG_16_52_11</name>
    <dbReference type="NCBI Taxonomy" id="1798374"/>
    <lineage>
        <taxon>Bacteria</taxon>
        <taxon>Candidatus Gottesmaniibacteriota</taxon>
    </lineage>
</organism>
<dbReference type="EMBL" id="MFJD01000001">
    <property type="protein sequence ID" value="OGG04918.1"/>
    <property type="molecule type" value="Genomic_DNA"/>
</dbReference>
<keyword evidence="2" id="KW-0812">Transmembrane</keyword>
<feature type="region of interest" description="Disordered" evidence="1">
    <location>
        <begin position="1"/>
        <end position="25"/>
    </location>
</feature>
<gene>
    <name evidence="3" type="ORF">A2Z33_06490</name>
</gene>
<feature type="transmembrane region" description="Helical" evidence="2">
    <location>
        <begin position="463"/>
        <end position="485"/>
    </location>
</feature>
<evidence type="ECO:0000256" key="2">
    <source>
        <dbReference type="SAM" id="Phobius"/>
    </source>
</evidence>
<feature type="transmembrane region" description="Helical" evidence="2">
    <location>
        <begin position="398"/>
        <end position="421"/>
    </location>
</feature>
<reference evidence="3 4" key="1">
    <citation type="journal article" date="2016" name="Nat. Commun.">
        <title>Thousands of microbial genomes shed light on interconnected biogeochemical processes in an aquifer system.</title>
        <authorList>
            <person name="Anantharaman K."/>
            <person name="Brown C.T."/>
            <person name="Hug L.A."/>
            <person name="Sharon I."/>
            <person name="Castelle C.J."/>
            <person name="Probst A.J."/>
            <person name="Thomas B.C."/>
            <person name="Singh A."/>
            <person name="Wilkins M.J."/>
            <person name="Karaoz U."/>
            <person name="Brodie E.L."/>
            <person name="Williams K.H."/>
            <person name="Hubbard S.S."/>
            <person name="Banfield J.F."/>
        </authorList>
    </citation>
    <scope>NUCLEOTIDE SEQUENCE [LARGE SCALE GENOMIC DNA]</scope>
</reference>
<protein>
    <submittedName>
        <fullName evidence="3">Uncharacterized protein</fullName>
    </submittedName>
</protein>
<accession>A0A1F5YXJ4</accession>
<feature type="transmembrane region" description="Helical" evidence="2">
    <location>
        <begin position="491"/>
        <end position="509"/>
    </location>
</feature>
<comment type="caution">
    <text evidence="3">The sequence shown here is derived from an EMBL/GenBank/DDBJ whole genome shotgun (WGS) entry which is preliminary data.</text>
</comment>
<feature type="transmembrane region" description="Helical" evidence="2">
    <location>
        <begin position="555"/>
        <end position="574"/>
    </location>
</feature>
<dbReference type="STRING" id="1798374.A2Z33_06490"/>
<evidence type="ECO:0000313" key="3">
    <source>
        <dbReference type="EMBL" id="OGG04918.1"/>
    </source>
</evidence>
<proteinExistence type="predicted"/>
<evidence type="ECO:0000313" key="4">
    <source>
        <dbReference type="Proteomes" id="UP000178448"/>
    </source>
</evidence>
<evidence type="ECO:0000256" key="1">
    <source>
        <dbReference type="SAM" id="MobiDB-lite"/>
    </source>
</evidence>
<dbReference type="AlphaFoldDB" id="A0A1F5YXJ4"/>